<feature type="transmembrane region" description="Helical" evidence="6">
    <location>
        <begin position="49"/>
        <end position="76"/>
    </location>
</feature>
<feature type="transmembrane region" description="Helical" evidence="6">
    <location>
        <begin position="317"/>
        <end position="339"/>
    </location>
</feature>
<feature type="transmembrane region" description="Helical" evidence="6">
    <location>
        <begin position="497"/>
        <end position="516"/>
    </location>
</feature>
<dbReference type="InterPro" id="IPR011701">
    <property type="entry name" value="MFS"/>
</dbReference>
<feature type="transmembrane region" description="Helical" evidence="6">
    <location>
        <begin position="209"/>
        <end position="229"/>
    </location>
</feature>
<comment type="subcellular location">
    <subcellularLocation>
        <location evidence="1">Membrane</location>
        <topology evidence="1">Multi-pass membrane protein</topology>
    </subcellularLocation>
</comment>
<feature type="transmembrane region" description="Helical" evidence="6">
    <location>
        <begin position="119"/>
        <end position="137"/>
    </location>
</feature>
<keyword evidence="2 6" id="KW-0812">Transmembrane</keyword>
<feature type="domain" description="Major facilitator superfamily (MFS) profile" evidence="7">
    <location>
        <begin position="54"/>
        <end position="521"/>
    </location>
</feature>
<name>A0ABR1Q3T8_9PEZI</name>
<protein>
    <submittedName>
        <fullName evidence="8">MFS general substrate transporter</fullName>
    </submittedName>
</protein>
<feature type="transmembrane region" description="Helical" evidence="6">
    <location>
        <begin position="241"/>
        <end position="263"/>
    </location>
</feature>
<dbReference type="Pfam" id="PF07690">
    <property type="entry name" value="MFS_1"/>
    <property type="match status" value="1"/>
</dbReference>
<feature type="transmembrane region" description="Helical" evidence="6">
    <location>
        <begin position="379"/>
        <end position="398"/>
    </location>
</feature>
<feature type="transmembrane region" description="Helical" evidence="6">
    <location>
        <begin position="351"/>
        <end position="372"/>
    </location>
</feature>
<feature type="transmembrane region" description="Helical" evidence="6">
    <location>
        <begin position="143"/>
        <end position="166"/>
    </location>
</feature>
<gene>
    <name evidence="8" type="ORF">PG986_011000</name>
</gene>
<comment type="caution">
    <text evidence="8">The sequence shown here is derived from an EMBL/GenBank/DDBJ whole genome shotgun (WGS) entry which is preliminary data.</text>
</comment>
<dbReference type="PANTHER" id="PTHR42718">
    <property type="entry name" value="MAJOR FACILITATOR SUPERFAMILY MULTIDRUG TRANSPORTER MFSC"/>
    <property type="match status" value="1"/>
</dbReference>
<evidence type="ECO:0000256" key="2">
    <source>
        <dbReference type="ARBA" id="ARBA00022692"/>
    </source>
</evidence>
<dbReference type="PROSITE" id="PS50850">
    <property type="entry name" value="MFS"/>
    <property type="match status" value="1"/>
</dbReference>
<reference evidence="8 9" key="1">
    <citation type="submission" date="2023-01" db="EMBL/GenBank/DDBJ databases">
        <title>Analysis of 21 Apiospora genomes using comparative genomics revels a genus with tremendous synthesis potential of carbohydrate active enzymes and secondary metabolites.</title>
        <authorList>
            <person name="Sorensen T."/>
        </authorList>
    </citation>
    <scope>NUCLEOTIDE SEQUENCE [LARGE SCALE GENOMIC DNA]</scope>
    <source>
        <strain evidence="8 9">CBS 24483</strain>
    </source>
</reference>
<dbReference type="Proteomes" id="UP001391051">
    <property type="component" value="Unassembled WGS sequence"/>
</dbReference>
<feature type="transmembrane region" description="Helical" evidence="6">
    <location>
        <begin position="410"/>
        <end position="431"/>
    </location>
</feature>
<dbReference type="InterPro" id="IPR020846">
    <property type="entry name" value="MFS_dom"/>
</dbReference>
<sequence length="557" mass="60659">MTRPNTPENAGVLTPDENAYSSDRSQDEYNKAEIERLGRQRPEILSSAIVEFGFVTAIIMSMMMGEFFVSGFNIVLPTVGDSLNIPEPSRTWPAEVPSLTTAALLLPCARLSDRYGGRIVFLAGVSWLVVWSLVCGFSQNTNMLIVCRAMQGLSTAAFLPAGISLLGQSYRPGPRKNFIFALYGAFAVLGFYIGIAIGALTAQLADWRWYFWVGAILAFANAVIGFLTIPKDLGQDGDAALAMDWWGLCTIVPGLVLVIFAFTDGGSAPQGWRTPYVYITLIIGVVFLAAAVYVEGWVAAQPLFPAEVFRPKGMKRLVVSLFCCYGVFGLYLFYVSYYLSTVLHTTPLQTAAWFTPMALGGIFLALMGGLVLHLIPGRILMIISGLGFLLSVLLFALIPDQVDGAPSTGFLYWAYVFPAMLCSTIGVDITYNVTNVFITTSMPARLQATAGALINSLLYLGIAFWLGVAELAVSQTKETRESGENEDELTPREQYKIAFWLAVGLAAVSLILFSTLKIGQASADMTADEKAQLAAELAERERARVRALEADEERVEK</sequence>
<evidence type="ECO:0000256" key="3">
    <source>
        <dbReference type="ARBA" id="ARBA00022989"/>
    </source>
</evidence>
<organism evidence="8 9">
    <name type="scientific">Apiospora aurea</name>
    <dbReference type="NCBI Taxonomy" id="335848"/>
    <lineage>
        <taxon>Eukaryota</taxon>
        <taxon>Fungi</taxon>
        <taxon>Dikarya</taxon>
        <taxon>Ascomycota</taxon>
        <taxon>Pezizomycotina</taxon>
        <taxon>Sordariomycetes</taxon>
        <taxon>Xylariomycetidae</taxon>
        <taxon>Amphisphaeriales</taxon>
        <taxon>Apiosporaceae</taxon>
        <taxon>Apiospora</taxon>
    </lineage>
</organism>
<dbReference type="InterPro" id="IPR036259">
    <property type="entry name" value="MFS_trans_sf"/>
</dbReference>
<keyword evidence="4 6" id="KW-0472">Membrane</keyword>
<evidence type="ECO:0000256" key="1">
    <source>
        <dbReference type="ARBA" id="ARBA00004141"/>
    </source>
</evidence>
<evidence type="ECO:0000256" key="5">
    <source>
        <dbReference type="SAM" id="MobiDB-lite"/>
    </source>
</evidence>
<feature type="transmembrane region" description="Helical" evidence="6">
    <location>
        <begin position="275"/>
        <end position="296"/>
    </location>
</feature>
<accession>A0ABR1Q3T8</accession>
<dbReference type="GeneID" id="92080284"/>
<dbReference type="Gene3D" id="1.20.1250.20">
    <property type="entry name" value="MFS general substrate transporter like domains"/>
    <property type="match status" value="1"/>
</dbReference>
<evidence type="ECO:0000313" key="9">
    <source>
        <dbReference type="Proteomes" id="UP001391051"/>
    </source>
</evidence>
<evidence type="ECO:0000256" key="4">
    <source>
        <dbReference type="ARBA" id="ARBA00023136"/>
    </source>
</evidence>
<dbReference type="RefSeq" id="XP_066696713.1">
    <property type="nucleotide sequence ID" value="XM_066847222.1"/>
</dbReference>
<evidence type="ECO:0000256" key="6">
    <source>
        <dbReference type="SAM" id="Phobius"/>
    </source>
</evidence>
<feature type="region of interest" description="Disordered" evidence="5">
    <location>
        <begin position="1"/>
        <end position="26"/>
    </location>
</feature>
<keyword evidence="3 6" id="KW-1133">Transmembrane helix</keyword>
<dbReference type="EMBL" id="JAQQWE010000007">
    <property type="protein sequence ID" value="KAK7946679.1"/>
    <property type="molecule type" value="Genomic_DNA"/>
</dbReference>
<feature type="transmembrane region" description="Helical" evidence="6">
    <location>
        <begin position="452"/>
        <end position="473"/>
    </location>
</feature>
<keyword evidence="9" id="KW-1185">Reference proteome</keyword>
<evidence type="ECO:0000313" key="8">
    <source>
        <dbReference type="EMBL" id="KAK7946679.1"/>
    </source>
</evidence>
<proteinExistence type="predicted"/>
<dbReference type="Gene3D" id="1.20.1720.10">
    <property type="entry name" value="Multidrug resistance protein D"/>
    <property type="match status" value="1"/>
</dbReference>
<dbReference type="SUPFAM" id="SSF103473">
    <property type="entry name" value="MFS general substrate transporter"/>
    <property type="match status" value="1"/>
</dbReference>
<dbReference type="PANTHER" id="PTHR42718:SF11">
    <property type="entry name" value="MAJOR FACILITATOR SUPERFAMILY (MFS) PROFILE DOMAIN-CONTAINING PROTEIN"/>
    <property type="match status" value="1"/>
</dbReference>
<evidence type="ECO:0000259" key="7">
    <source>
        <dbReference type="PROSITE" id="PS50850"/>
    </source>
</evidence>
<feature type="transmembrane region" description="Helical" evidence="6">
    <location>
        <begin position="178"/>
        <end position="203"/>
    </location>
</feature>